<dbReference type="SMART" id="SM00355">
    <property type="entry name" value="ZnF_C2H2"/>
    <property type="match status" value="3"/>
</dbReference>
<evidence type="ECO:0000313" key="8">
    <source>
        <dbReference type="EMBL" id="KAA0193571.1"/>
    </source>
</evidence>
<feature type="compositionally biased region" description="Basic and acidic residues" evidence="6">
    <location>
        <begin position="88"/>
        <end position="109"/>
    </location>
</feature>
<dbReference type="FunFam" id="3.30.160.60:FF:000100">
    <property type="entry name" value="Zinc finger 45-like"/>
    <property type="match status" value="1"/>
</dbReference>
<keyword evidence="3 5" id="KW-0863">Zinc-finger</keyword>
<dbReference type="InterPro" id="IPR050717">
    <property type="entry name" value="C2H2-ZF_Transcription_Reg"/>
</dbReference>
<dbReference type="GO" id="GO:0000981">
    <property type="term" value="F:DNA-binding transcription factor activity, RNA polymerase II-specific"/>
    <property type="evidence" value="ECO:0007669"/>
    <property type="project" value="TreeGrafter"/>
</dbReference>
<evidence type="ECO:0000256" key="5">
    <source>
        <dbReference type="PROSITE-ProRule" id="PRU00042"/>
    </source>
</evidence>
<reference evidence="8" key="2">
    <citation type="journal article" date="2018" name="Environ. Sci. Technol.">
        <title>The Toxicogenome of Hyalella azteca: A Model for Sediment Ecotoxicology and Evolutionary Toxicology.</title>
        <authorList>
            <person name="Poynton H.C."/>
            <person name="Hasenbein S."/>
            <person name="Benoit J.B."/>
            <person name="Sepulveda M.S."/>
            <person name="Poelchau M.F."/>
            <person name="Hughes D.S.T."/>
            <person name="Murali S.C."/>
            <person name="Chen S."/>
            <person name="Glastad K.M."/>
            <person name="Goodisman M.A.D."/>
            <person name="Werren J.H."/>
            <person name="Vineis J.H."/>
            <person name="Bowen J.L."/>
            <person name="Friedrich M."/>
            <person name="Jones J."/>
            <person name="Robertson H.M."/>
            <person name="Feyereisen R."/>
            <person name="Mechler-Hickson A."/>
            <person name="Mathers N."/>
            <person name="Lee C.E."/>
            <person name="Colbourne J.K."/>
            <person name="Biales A."/>
            <person name="Johnston J.S."/>
            <person name="Wellborn G.A."/>
            <person name="Rosendale A.J."/>
            <person name="Cridge A.G."/>
            <person name="Munoz-Torres M.C."/>
            <person name="Bain P.A."/>
            <person name="Manny A.R."/>
            <person name="Major K.M."/>
            <person name="Lambert F.N."/>
            <person name="Vulpe C.D."/>
            <person name="Tuck P."/>
            <person name="Blalock B.J."/>
            <person name="Lin Y.Y."/>
            <person name="Smith M.E."/>
            <person name="Ochoa-Acuna H."/>
            <person name="Chen M.M."/>
            <person name="Childers C.P."/>
            <person name="Qu J."/>
            <person name="Dugan S."/>
            <person name="Lee S.L."/>
            <person name="Chao H."/>
            <person name="Dinh H."/>
            <person name="Han Y."/>
            <person name="Doddapaneni H."/>
            <person name="Worley K.C."/>
            <person name="Muzny D.M."/>
            <person name="Gibbs R.A."/>
            <person name="Richards S."/>
        </authorList>
    </citation>
    <scope>NUCLEOTIDE SEQUENCE</scope>
    <source>
        <strain evidence="8">HAZT.00-mixed</strain>
        <tissue evidence="8">Whole organism</tissue>
    </source>
</reference>
<dbReference type="GO" id="GO:0008270">
    <property type="term" value="F:zinc ion binding"/>
    <property type="evidence" value="ECO:0007669"/>
    <property type="project" value="UniProtKB-KW"/>
</dbReference>
<evidence type="ECO:0000256" key="2">
    <source>
        <dbReference type="ARBA" id="ARBA00022737"/>
    </source>
</evidence>
<protein>
    <recommendedName>
        <fullName evidence="7">C2H2-type domain-containing protein</fullName>
    </recommendedName>
</protein>
<dbReference type="PANTHER" id="PTHR14196:SF12">
    <property type="entry name" value="ZINC FINGER PROTEIN 208-LIKE"/>
    <property type="match status" value="1"/>
</dbReference>
<dbReference type="Pfam" id="PF00096">
    <property type="entry name" value="zf-C2H2"/>
    <property type="match status" value="1"/>
</dbReference>
<feature type="domain" description="C2H2-type" evidence="7">
    <location>
        <begin position="72"/>
        <end position="99"/>
    </location>
</feature>
<dbReference type="Pfam" id="PF02892">
    <property type="entry name" value="zf-BED"/>
    <property type="match status" value="1"/>
</dbReference>
<dbReference type="PANTHER" id="PTHR14196">
    <property type="entry name" value="ODD-SKIPPED - RELATED"/>
    <property type="match status" value="1"/>
</dbReference>
<organism evidence="8">
    <name type="scientific">Hyalella azteca</name>
    <name type="common">Amphipod</name>
    <dbReference type="NCBI Taxonomy" id="294128"/>
    <lineage>
        <taxon>Eukaryota</taxon>
        <taxon>Metazoa</taxon>
        <taxon>Ecdysozoa</taxon>
        <taxon>Arthropoda</taxon>
        <taxon>Crustacea</taxon>
        <taxon>Multicrustacea</taxon>
        <taxon>Malacostraca</taxon>
        <taxon>Eumalacostraca</taxon>
        <taxon>Peracarida</taxon>
        <taxon>Amphipoda</taxon>
        <taxon>Senticaudata</taxon>
        <taxon>Talitrida</taxon>
        <taxon>Talitroidea</taxon>
        <taxon>Hyalellidae</taxon>
        <taxon>Hyalella</taxon>
    </lineage>
</organism>
<keyword evidence="4" id="KW-0862">Zinc</keyword>
<comment type="caution">
    <text evidence="8">The sequence shown here is derived from an EMBL/GenBank/DDBJ whole genome shotgun (WGS) entry which is preliminary data.</text>
</comment>
<dbReference type="SUPFAM" id="SSF57667">
    <property type="entry name" value="beta-beta-alpha zinc fingers"/>
    <property type="match status" value="2"/>
</dbReference>
<dbReference type="InterPro" id="IPR013087">
    <property type="entry name" value="Znf_C2H2_type"/>
</dbReference>
<evidence type="ECO:0000256" key="1">
    <source>
        <dbReference type="ARBA" id="ARBA00022723"/>
    </source>
</evidence>
<dbReference type="Gene3D" id="3.30.160.60">
    <property type="entry name" value="Classic Zinc Finger"/>
    <property type="match status" value="3"/>
</dbReference>
<dbReference type="AlphaFoldDB" id="A0A6A0GZD1"/>
<evidence type="ECO:0000259" key="7">
    <source>
        <dbReference type="PROSITE" id="PS50157"/>
    </source>
</evidence>
<feature type="domain" description="C2H2-type" evidence="7">
    <location>
        <begin position="15"/>
        <end position="42"/>
    </location>
</feature>
<evidence type="ECO:0000256" key="6">
    <source>
        <dbReference type="SAM" id="MobiDB-lite"/>
    </source>
</evidence>
<feature type="domain" description="C2H2-type" evidence="7">
    <location>
        <begin position="43"/>
        <end position="70"/>
    </location>
</feature>
<dbReference type="FunFam" id="3.30.160.60:FF:000616">
    <property type="entry name" value="PR domain zinc finger protein 13"/>
    <property type="match status" value="1"/>
</dbReference>
<dbReference type="PROSITE" id="PS50157">
    <property type="entry name" value="ZINC_FINGER_C2H2_2"/>
    <property type="match status" value="3"/>
</dbReference>
<feature type="region of interest" description="Disordered" evidence="6">
    <location>
        <begin position="88"/>
        <end position="122"/>
    </location>
</feature>
<accession>A0A6A0GZD1</accession>
<dbReference type="Proteomes" id="UP000711488">
    <property type="component" value="Unassembled WGS sequence"/>
</dbReference>
<dbReference type="GO" id="GO:0000977">
    <property type="term" value="F:RNA polymerase II transcription regulatory region sequence-specific DNA binding"/>
    <property type="evidence" value="ECO:0007669"/>
    <property type="project" value="TreeGrafter"/>
</dbReference>
<keyword evidence="2" id="KW-0677">Repeat</keyword>
<dbReference type="GO" id="GO:0005634">
    <property type="term" value="C:nucleus"/>
    <property type="evidence" value="ECO:0007669"/>
    <property type="project" value="TreeGrafter"/>
</dbReference>
<evidence type="ECO:0000256" key="4">
    <source>
        <dbReference type="ARBA" id="ARBA00022833"/>
    </source>
</evidence>
<dbReference type="EMBL" id="JQDR03010897">
    <property type="protein sequence ID" value="KAA0193571.1"/>
    <property type="molecule type" value="Genomic_DNA"/>
</dbReference>
<dbReference type="InterPro" id="IPR036236">
    <property type="entry name" value="Znf_C2H2_sf"/>
</dbReference>
<reference evidence="8" key="3">
    <citation type="submission" date="2019-06" db="EMBL/GenBank/DDBJ databases">
        <authorList>
            <person name="Poynton C."/>
            <person name="Hasenbein S."/>
            <person name="Benoit J.B."/>
            <person name="Sepulveda M.S."/>
            <person name="Poelchau M.F."/>
            <person name="Murali S.C."/>
            <person name="Chen S."/>
            <person name="Glastad K.M."/>
            <person name="Werren J.H."/>
            <person name="Vineis J.H."/>
            <person name="Bowen J.L."/>
            <person name="Friedrich M."/>
            <person name="Jones J."/>
            <person name="Robertson H.M."/>
            <person name="Feyereisen R."/>
            <person name="Mechler-Hickson A."/>
            <person name="Mathers N."/>
            <person name="Lee C.E."/>
            <person name="Colbourne J.K."/>
            <person name="Biales A."/>
            <person name="Johnston J.S."/>
            <person name="Wellborn G.A."/>
            <person name="Rosendale A.J."/>
            <person name="Cridge A.G."/>
            <person name="Munoz-Torres M.C."/>
            <person name="Bain P.A."/>
            <person name="Manny A.R."/>
            <person name="Major K.M."/>
            <person name="Lambert F.N."/>
            <person name="Vulpe C.D."/>
            <person name="Tuck P."/>
            <person name="Blalock B.J."/>
            <person name="Lin Y.-Y."/>
            <person name="Smith M.E."/>
            <person name="Ochoa-Acuna H."/>
            <person name="Chen M.-J.M."/>
            <person name="Childers C.P."/>
            <person name="Qu J."/>
            <person name="Dugan S."/>
            <person name="Lee S.L."/>
            <person name="Chao H."/>
            <person name="Dinh H."/>
            <person name="Han Y."/>
            <person name="Doddapaneni H."/>
            <person name="Worley K.C."/>
            <person name="Muzny D.M."/>
            <person name="Gibbs R.A."/>
            <person name="Richards S."/>
        </authorList>
    </citation>
    <scope>NUCLEOTIDE SEQUENCE</scope>
    <source>
        <strain evidence="8">HAZT.00-mixed</strain>
        <tissue evidence="8">Whole organism</tissue>
    </source>
</reference>
<name>A0A6A0GZD1_HYAAZ</name>
<reference evidence="8" key="1">
    <citation type="submission" date="2014-08" db="EMBL/GenBank/DDBJ databases">
        <authorList>
            <person name="Murali S."/>
            <person name="Richards S."/>
            <person name="Bandaranaike D."/>
            <person name="Bellair M."/>
            <person name="Blankenburg K."/>
            <person name="Chao H."/>
            <person name="Dinh H."/>
            <person name="Doddapaneni H."/>
            <person name="Dugan-Rocha S."/>
            <person name="Elkadiri S."/>
            <person name="Gnanaolivu R."/>
            <person name="Hughes D."/>
            <person name="Lee S."/>
            <person name="Li M."/>
            <person name="Ming W."/>
            <person name="Munidasa M."/>
            <person name="Muniz J."/>
            <person name="Nguyen L."/>
            <person name="Osuji N."/>
            <person name="Pu L.-L."/>
            <person name="Puazo M."/>
            <person name="Skinner E."/>
            <person name="Qu C."/>
            <person name="Quiroz J."/>
            <person name="Raj R."/>
            <person name="Weissenberger G."/>
            <person name="Xin Y."/>
            <person name="Zou X."/>
            <person name="Han Y."/>
            <person name="Worley K."/>
            <person name="Muzny D."/>
            <person name="Gibbs R."/>
        </authorList>
    </citation>
    <scope>NUCLEOTIDE SEQUENCE</scope>
    <source>
        <strain evidence="8">HAZT.00-mixed</strain>
        <tissue evidence="8">Whole organism</tissue>
    </source>
</reference>
<gene>
    <name evidence="8" type="ORF">HAZT_HAZT011503</name>
</gene>
<evidence type="ECO:0000256" key="3">
    <source>
        <dbReference type="ARBA" id="ARBA00022771"/>
    </source>
</evidence>
<dbReference type="PROSITE" id="PS00028">
    <property type="entry name" value="ZINC_FINGER_C2H2_1"/>
    <property type="match status" value="3"/>
</dbReference>
<keyword evidence="1" id="KW-0479">Metal-binding</keyword>
<dbReference type="InterPro" id="IPR003656">
    <property type="entry name" value="Znf_BED"/>
</dbReference>
<proteinExistence type="predicted"/>
<sequence length="122" mass="13943">MEAFVSNLGRGNGGHMCLYCGKMYSRKYGLKIHIRTHTGYKPLSCRVCHRAFGDPSNLNKHVRLHAQGSTPYRCRHCGKVLVRRRDLARHLTSRHPDKPKLDDDQHSEDGTTSSEEVEVEKN</sequence>